<accession>A0AAV2HUH5</accession>
<dbReference type="InterPro" id="IPR001283">
    <property type="entry name" value="CRISP-related"/>
</dbReference>
<organism evidence="3 4">
    <name type="scientific">Lymnaea stagnalis</name>
    <name type="common">Great pond snail</name>
    <name type="synonym">Helix stagnalis</name>
    <dbReference type="NCBI Taxonomy" id="6523"/>
    <lineage>
        <taxon>Eukaryota</taxon>
        <taxon>Metazoa</taxon>
        <taxon>Spiralia</taxon>
        <taxon>Lophotrochozoa</taxon>
        <taxon>Mollusca</taxon>
        <taxon>Gastropoda</taxon>
        <taxon>Heterobranchia</taxon>
        <taxon>Euthyneura</taxon>
        <taxon>Panpulmonata</taxon>
        <taxon>Hygrophila</taxon>
        <taxon>Lymnaeoidea</taxon>
        <taxon>Lymnaeidae</taxon>
        <taxon>Lymnaea</taxon>
    </lineage>
</organism>
<dbReference type="EMBL" id="CAXITT010000269">
    <property type="protein sequence ID" value="CAL1537634.1"/>
    <property type="molecule type" value="Genomic_DNA"/>
</dbReference>
<dbReference type="PRINTS" id="PR00837">
    <property type="entry name" value="V5TPXLIKE"/>
</dbReference>
<dbReference type="Proteomes" id="UP001497497">
    <property type="component" value="Unassembled WGS sequence"/>
</dbReference>
<comment type="caution">
    <text evidence="3">The sequence shown here is derived from an EMBL/GenBank/DDBJ whole genome shotgun (WGS) entry which is preliminary data.</text>
</comment>
<dbReference type="PANTHER" id="PTHR10334">
    <property type="entry name" value="CYSTEINE-RICH SECRETORY PROTEIN-RELATED"/>
    <property type="match status" value="1"/>
</dbReference>
<keyword evidence="1" id="KW-0812">Transmembrane</keyword>
<dbReference type="InterPro" id="IPR014044">
    <property type="entry name" value="CAP_dom"/>
</dbReference>
<evidence type="ECO:0000256" key="1">
    <source>
        <dbReference type="SAM" id="Phobius"/>
    </source>
</evidence>
<feature type="transmembrane region" description="Helical" evidence="1">
    <location>
        <begin position="28"/>
        <end position="47"/>
    </location>
</feature>
<evidence type="ECO:0000313" key="4">
    <source>
        <dbReference type="Proteomes" id="UP001497497"/>
    </source>
</evidence>
<name>A0AAV2HUH5_LYMST</name>
<dbReference type="SUPFAM" id="SSF55797">
    <property type="entry name" value="PR-1-like"/>
    <property type="match status" value="1"/>
</dbReference>
<protein>
    <recommendedName>
        <fullName evidence="2">SCP domain-containing protein</fullName>
    </recommendedName>
</protein>
<feature type="domain" description="SCP" evidence="2">
    <location>
        <begin position="50"/>
        <end position="204"/>
    </location>
</feature>
<dbReference type="InterPro" id="IPR035940">
    <property type="entry name" value="CAP_sf"/>
</dbReference>
<reference evidence="3 4" key="1">
    <citation type="submission" date="2024-04" db="EMBL/GenBank/DDBJ databases">
        <authorList>
            <consortium name="Genoscope - CEA"/>
            <person name="William W."/>
        </authorList>
    </citation>
    <scope>NUCLEOTIDE SEQUENCE [LARGE SCALE GENOMIC DNA]</scope>
</reference>
<dbReference type="Gene3D" id="3.40.33.10">
    <property type="entry name" value="CAP"/>
    <property type="match status" value="1"/>
</dbReference>
<keyword evidence="1" id="KW-1133">Transmembrane helix</keyword>
<dbReference type="SMART" id="SM00198">
    <property type="entry name" value="SCP"/>
    <property type="match status" value="1"/>
</dbReference>
<sequence>MTKLISFLCITGCGHRYAFRNCYNMLSSVLLLLTMIVSGYAAGLETLSQSVITAFLSGHNDVRSSLGLPDLVWNSTLVSVAERHLAYCYFKDFMDGGNQYVSVWRDESKYGTTTTIAPTYPAASHLITTTKPDNVAKANNAIGSWWSEAINVDPAWACISDWSCRSYSQLVWRSTTSVGCAIFTCSEMQALVKCEYYPQGNVKGEIPY</sequence>
<dbReference type="Pfam" id="PF00188">
    <property type="entry name" value="CAP"/>
    <property type="match status" value="1"/>
</dbReference>
<evidence type="ECO:0000259" key="2">
    <source>
        <dbReference type="SMART" id="SM00198"/>
    </source>
</evidence>
<gene>
    <name evidence="3" type="ORF">GSLYS_00011537001</name>
</gene>
<keyword evidence="4" id="KW-1185">Reference proteome</keyword>
<keyword evidence="1" id="KW-0472">Membrane</keyword>
<proteinExistence type="predicted"/>
<evidence type="ECO:0000313" key="3">
    <source>
        <dbReference type="EMBL" id="CAL1537634.1"/>
    </source>
</evidence>
<dbReference type="AlphaFoldDB" id="A0AAV2HUH5"/>